<feature type="non-terminal residue" evidence="1">
    <location>
        <position position="64"/>
    </location>
</feature>
<name>A0A087T950_STEMI</name>
<keyword evidence="2" id="KW-1185">Reference proteome</keyword>
<sequence>MIKQELDHHEKLSDLLLVNKRYQHYIRLFPLSITAFCSPTLEIQPDSRGTIHYGLYQNQRINQP</sequence>
<gene>
    <name evidence="1" type="ORF">X975_04823</name>
</gene>
<proteinExistence type="predicted"/>
<protein>
    <submittedName>
        <fullName evidence="1">Uncharacterized protein</fullName>
    </submittedName>
</protein>
<accession>A0A087T950</accession>
<evidence type="ECO:0000313" key="1">
    <source>
        <dbReference type="EMBL" id="KFM61639.1"/>
    </source>
</evidence>
<evidence type="ECO:0000313" key="2">
    <source>
        <dbReference type="Proteomes" id="UP000054359"/>
    </source>
</evidence>
<dbReference type="AlphaFoldDB" id="A0A087T950"/>
<dbReference type="Proteomes" id="UP000054359">
    <property type="component" value="Unassembled WGS sequence"/>
</dbReference>
<dbReference type="EMBL" id="KK114062">
    <property type="protein sequence ID" value="KFM61639.1"/>
    <property type="molecule type" value="Genomic_DNA"/>
</dbReference>
<reference evidence="1 2" key="1">
    <citation type="submission" date="2013-11" db="EMBL/GenBank/DDBJ databases">
        <title>Genome sequencing of Stegodyphus mimosarum.</title>
        <authorList>
            <person name="Bechsgaard J."/>
        </authorList>
    </citation>
    <scope>NUCLEOTIDE SEQUENCE [LARGE SCALE GENOMIC DNA]</scope>
</reference>
<organism evidence="1 2">
    <name type="scientific">Stegodyphus mimosarum</name>
    <name type="common">African social velvet spider</name>
    <dbReference type="NCBI Taxonomy" id="407821"/>
    <lineage>
        <taxon>Eukaryota</taxon>
        <taxon>Metazoa</taxon>
        <taxon>Ecdysozoa</taxon>
        <taxon>Arthropoda</taxon>
        <taxon>Chelicerata</taxon>
        <taxon>Arachnida</taxon>
        <taxon>Araneae</taxon>
        <taxon>Araneomorphae</taxon>
        <taxon>Entelegynae</taxon>
        <taxon>Eresoidea</taxon>
        <taxon>Eresidae</taxon>
        <taxon>Stegodyphus</taxon>
    </lineage>
</organism>